<proteinExistence type="predicted"/>
<organism evidence="1">
    <name type="scientific">bioreactor metagenome</name>
    <dbReference type="NCBI Taxonomy" id="1076179"/>
    <lineage>
        <taxon>unclassified sequences</taxon>
        <taxon>metagenomes</taxon>
        <taxon>ecological metagenomes</taxon>
    </lineage>
</organism>
<comment type="caution">
    <text evidence="1">The sequence shown here is derived from an EMBL/GenBank/DDBJ whole genome shotgun (WGS) entry which is preliminary data.</text>
</comment>
<name>A0A645ANI9_9ZZZZ</name>
<sequence>MQENGGGEERMVDSILCRNIGAERESEWKEQNGWISEVTAKKE</sequence>
<evidence type="ECO:0000313" key="1">
    <source>
        <dbReference type="EMBL" id="MPM51164.1"/>
    </source>
</evidence>
<protein>
    <submittedName>
        <fullName evidence="1">Uncharacterized protein</fullName>
    </submittedName>
</protein>
<accession>A0A645ANI9</accession>
<dbReference type="AlphaFoldDB" id="A0A645ANI9"/>
<reference evidence="1" key="1">
    <citation type="submission" date="2019-08" db="EMBL/GenBank/DDBJ databases">
        <authorList>
            <person name="Kucharzyk K."/>
            <person name="Murdoch R.W."/>
            <person name="Higgins S."/>
            <person name="Loffler F."/>
        </authorList>
    </citation>
    <scope>NUCLEOTIDE SEQUENCE</scope>
</reference>
<dbReference type="EMBL" id="VSSQ01013290">
    <property type="protein sequence ID" value="MPM51164.1"/>
    <property type="molecule type" value="Genomic_DNA"/>
</dbReference>
<gene>
    <name evidence="1" type="ORF">SDC9_97911</name>
</gene>